<gene>
    <name evidence="3" type="ORF">Plil01_000827900</name>
</gene>
<dbReference type="Proteomes" id="UP001165083">
    <property type="component" value="Unassembled WGS sequence"/>
</dbReference>
<name>A0A9W6TWT2_9STRA</name>
<comment type="caution">
    <text evidence="3">The sequence shown here is derived from an EMBL/GenBank/DDBJ whole genome shotgun (WGS) entry which is preliminary data.</text>
</comment>
<sequence length="195" mass="21717">MDELQSVGVGIALGLVLVSFFALYPGQPFDYTTDNVEVCRSNISSSPNAVNSSNDPNLSNTSSEIHDDITNDQQQQIAHIERAAQRVRIQKLQELLGLEKEKAQRLVQRAKEEAIYAVGANNESSSSYSASGNSAWLDRIFFAFMFILLWWVLWQDYSINLFSVAANLLPREAEVVRQVVAAPRVLLAQAAALWE</sequence>
<dbReference type="EMBL" id="BSXW01000394">
    <property type="protein sequence ID" value="GMF21083.1"/>
    <property type="molecule type" value="Genomic_DNA"/>
</dbReference>
<accession>A0A9W6TWT2</accession>
<keyword evidence="2" id="KW-1133">Transmembrane helix</keyword>
<protein>
    <submittedName>
        <fullName evidence="3">Unnamed protein product</fullName>
    </submittedName>
</protein>
<keyword evidence="2" id="KW-0472">Membrane</keyword>
<keyword evidence="2" id="KW-0812">Transmembrane</keyword>
<evidence type="ECO:0000313" key="3">
    <source>
        <dbReference type="EMBL" id="GMF21083.1"/>
    </source>
</evidence>
<reference evidence="3" key="1">
    <citation type="submission" date="2023-04" db="EMBL/GenBank/DDBJ databases">
        <title>Phytophthora lilii NBRC 32176.</title>
        <authorList>
            <person name="Ichikawa N."/>
            <person name="Sato H."/>
            <person name="Tonouchi N."/>
        </authorList>
    </citation>
    <scope>NUCLEOTIDE SEQUENCE</scope>
    <source>
        <strain evidence="3">NBRC 32176</strain>
    </source>
</reference>
<dbReference type="OrthoDB" id="76049at2759"/>
<organism evidence="3 4">
    <name type="scientific">Phytophthora lilii</name>
    <dbReference type="NCBI Taxonomy" id="2077276"/>
    <lineage>
        <taxon>Eukaryota</taxon>
        <taxon>Sar</taxon>
        <taxon>Stramenopiles</taxon>
        <taxon>Oomycota</taxon>
        <taxon>Peronosporomycetes</taxon>
        <taxon>Peronosporales</taxon>
        <taxon>Peronosporaceae</taxon>
        <taxon>Phytophthora</taxon>
    </lineage>
</organism>
<feature type="compositionally biased region" description="Polar residues" evidence="1">
    <location>
        <begin position="44"/>
        <end position="63"/>
    </location>
</feature>
<proteinExistence type="predicted"/>
<evidence type="ECO:0000256" key="2">
    <source>
        <dbReference type="SAM" id="Phobius"/>
    </source>
</evidence>
<feature type="region of interest" description="Disordered" evidence="1">
    <location>
        <begin position="44"/>
        <end position="65"/>
    </location>
</feature>
<evidence type="ECO:0000313" key="4">
    <source>
        <dbReference type="Proteomes" id="UP001165083"/>
    </source>
</evidence>
<feature type="transmembrane region" description="Helical" evidence="2">
    <location>
        <begin position="6"/>
        <end position="24"/>
    </location>
</feature>
<evidence type="ECO:0000256" key="1">
    <source>
        <dbReference type="SAM" id="MobiDB-lite"/>
    </source>
</evidence>
<feature type="transmembrane region" description="Helical" evidence="2">
    <location>
        <begin position="136"/>
        <end position="154"/>
    </location>
</feature>
<dbReference type="AlphaFoldDB" id="A0A9W6TWT2"/>
<keyword evidence="4" id="KW-1185">Reference proteome</keyword>